<keyword evidence="9" id="KW-1185">Reference proteome</keyword>
<keyword evidence="3" id="KW-0238">DNA-binding</keyword>
<dbReference type="GO" id="GO:0000976">
    <property type="term" value="F:transcription cis-regulatory region binding"/>
    <property type="evidence" value="ECO:0007669"/>
    <property type="project" value="TreeGrafter"/>
</dbReference>
<evidence type="ECO:0000256" key="6">
    <source>
        <dbReference type="SAM" id="MobiDB-lite"/>
    </source>
</evidence>
<reference evidence="8" key="1">
    <citation type="journal article" date="2020" name="Stud. Mycol.">
        <title>101 Dothideomycetes genomes: a test case for predicting lifestyles and emergence of pathogens.</title>
        <authorList>
            <person name="Haridas S."/>
            <person name="Albert R."/>
            <person name="Binder M."/>
            <person name="Bloem J."/>
            <person name="Labutti K."/>
            <person name="Salamov A."/>
            <person name="Andreopoulos B."/>
            <person name="Baker S."/>
            <person name="Barry K."/>
            <person name="Bills G."/>
            <person name="Bluhm B."/>
            <person name="Cannon C."/>
            <person name="Castanera R."/>
            <person name="Culley D."/>
            <person name="Daum C."/>
            <person name="Ezra D."/>
            <person name="Gonzalez J."/>
            <person name="Henrissat B."/>
            <person name="Kuo A."/>
            <person name="Liang C."/>
            <person name="Lipzen A."/>
            <person name="Lutzoni F."/>
            <person name="Magnuson J."/>
            <person name="Mondo S."/>
            <person name="Nolan M."/>
            <person name="Ohm R."/>
            <person name="Pangilinan J."/>
            <person name="Park H.-J."/>
            <person name="Ramirez L."/>
            <person name="Alfaro M."/>
            <person name="Sun H."/>
            <person name="Tritt A."/>
            <person name="Yoshinaga Y."/>
            <person name="Zwiers L.-H."/>
            <person name="Turgeon B."/>
            <person name="Goodwin S."/>
            <person name="Spatafora J."/>
            <person name="Crous P."/>
            <person name="Grigoriev I."/>
        </authorList>
    </citation>
    <scope>NUCLEOTIDE SEQUENCE</scope>
    <source>
        <strain evidence="8">CBS 109.77</strain>
    </source>
</reference>
<dbReference type="Gene3D" id="4.10.240.10">
    <property type="entry name" value="Zn(2)-C6 fungal-type DNA-binding domain"/>
    <property type="match status" value="1"/>
</dbReference>
<feature type="compositionally biased region" description="Polar residues" evidence="6">
    <location>
        <begin position="633"/>
        <end position="645"/>
    </location>
</feature>
<evidence type="ECO:0000256" key="3">
    <source>
        <dbReference type="ARBA" id="ARBA00023125"/>
    </source>
</evidence>
<dbReference type="GO" id="GO:0000981">
    <property type="term" value="F:DNA-binding transcription factor activity, RNA polymerase II-specific"/>
    <property type="evidence" value="ECO:0007669"/>
    <property type="project" value="InterPro"/>
</dbReference>
<feature type="region of interest" description="Disordered" evidence="6">
    <location>
        <begin position="268"/>
        <end position="291"/>
    </location>
</feature>
<evidence type="ECO:0000256" key="1">
    <source>
        <dbReference type="ARBA" id="ARBA00004123"/>
    </source>
</evidence>
<feature type="compositionally biased region" description="Polar residues" evidence="6">
    <location>
        <begin position="110"/>
        <end position="131"/>
    </location>
</feature>
<sequence length="776" mass="86763">MLSNDARKRKACQACTRAKAKCSPFGNRLDLCYRCQRLNKECVFDETARKRGPKTRSRVKQLEQRVESIIDLLGANGQTTTSQTTDSIPVTSASTVSSEAFHLSVPSRGAASSTDNHNTPVETPDNRSANHGKNEVFDPIEAGILSEDRAILLLNHFRNSFILSFPFIVIPTSDTVDTLRRRQPFLFLAIMATMTYETPSLQHALAEEFKGQIASRIIGCAHKSLEILQGLLVYVAWYHSFYKPKNQQLAIVLQLCVALTQDLNLTKDRKDKGRKPTTTENQRESAERSSAEKRALLGTYFLVAAFAQAFRKGKTMNYTKFMAKCCKSLAVRQEQPTDALIGPLIRMSELMCRINDHFSYDDVDDAEIKGDLMLEMSMSNFRSELDHIKDSISTSMRQNKAVNLYICLLDIWIHECSLHSSLWQSPPHNITQPFSQPRISTLSHALYAMKTYLNTFLETPQTSLRQFAFPAWSGWFYAIIVACKLVFLSYDERSGLTSLDALPHELNQFLPNPSRPAISMHQTNSNSHPASAYAIALSWDPVSVAKEADIQSLFERFIEKLRFTFPPEDDDWTDENVDRDPLFQIGCLQRSLLNGFTKKMNEYTSKSSTATRSSAPAPSSYGSNPNPKPRASTHANTNTDTNGTHVNPIAEYIQSRATHRTPTPYHGIPFFVPNILHNSAGVASENPGDNAAAFLLDQFHKHPVPGLSVLNFNSLNFDSLEFNDEQAPAREMIETGDVGNGDGGVGEGGNVNRDGGSGYDDWVWNMMMQDFSMPGM</sequence>
<dbReference type="InterPro" id="IPR051089">
    <property type="entry name" value="prtT"/>
</dbReference>
<evidence type="ECO:0000256" key="4">
    <source>
        <dbReference type="ARBA" id="ARBA00023163"/>
    </source>
</evidence>
<feature type="domain" description="Zn(2)-C6 fungal-type" evidence="7">
    <location>
        <begin position="11"/>
        <end position="44"/>
    </location>
</feature>
<dbReference type="OrthoDB" id="5226580at2759"/>
<dbReference type="CDD" id="cd12148">
    <property type="entry name" value="fungal_TF_MHR"/>
    <property type="match status" value="1"/>
</dbReference>
<feature type="compositionally biased region" description="Low complexity" evidence="6">
    <location>
        <begin position="604"/>
        <end position="620"/>
    </location>
</feature>
<dbReference type="PANTHER" id="PTHR31845">
    <property type="entry name" value="FINGER DOMAIN PROTEIN, PUTATIVE-RELATED"/>
    <property type="match status" value="1"/>
</dbReference>
<dbReference type="GO" id="GO:0008270">
    <property type="term" value="F:zinc ion binding"/>
    <property type="evidence" value="ECO:0007669"/>
    <property type="project" value="InterPro"/>
</dbReference>
<dbReference type="PANTHER" id="PTHR31845:SF10">
    <property type="entry name" value="ZN(II)2CYS6 TRANSCRIPTION FACTOR (EUROFUNG)"/>
    <property type="match status" value="1"/>
</dbReference>
<organism evidence="8 9">
    <name type="scientific">Melanomma pulvis-pyrius CBS 109.77</name>
    <dbReference type="NCBI Taxonomy" id="1314802"/>
    <lineage>
        <taxon>Eukaryota</taxon>
        <taxon>Fungi</taxon>
        <taxon>Dikarya</taxon>
        <taxon>Ascomycota</taxon>
        <taxon>Pezizomycotina</taxon>
        <taxon>Dothideomycetes</taxon>
        <taxon>Pleosporomycetidae</taxon>
        <taxon>Pleosporales</taxon>
        <taxon>Melanommataceae</taxon>
        <taxon>Melanomma</taxon>
    </lineage>
</organism>
<keyword evidence="2" id="KW-0805">Transcription regulation</keyword>
<keyword evidence="5" id="KW-0539">Nucleus</keyword>
<name>A0A6A6WRA9_9PLEO</name>
<dbReference type="Proteomes" id="UP000799757">
    <property type="component" value="Unassembled WGS sequence"/>
</dbReference>
<dbReference type="SUPFAM" id="SSF57701">
    <property type="entry name" value="Zn2/Cys6 DNA-binding domain"/>
    <property type="match status" value="1"/>
</dbReference>
<dbReference type="EMBL" id="MU002434">
    <property type="protein sequence ID" value="KAF2786616.1"/>
    <property type="molecule type" value="Genomic_DNA"/>
</dbReference>
<dbReference type="CDD" id="cd00067">
    <property type="entry name" value="GAL4"/>
    <property type="match status" value="1"/>
</dbReference>
<evidence type="ECO:0000259" key="7">
    <source>
        <dbReference type="PROSITE" id="PS50048"/>
    </source>
</evidence>
<dbReference type="InterPro" id="IPR001138">
    <property type="entry name" value="Zn2Cys6_DnaBD"/>
</dbReference>
<evidence type="ECO:0000256" key="2">
    <source>
        <dbReference type="ARBA" id="ARBA00023015"/>
    </source>
</evidence>
<accession>A0A6A6WRA9</accession>
<evidence type="ECO:0000256" key="5">
    <source>
        <dbReference type="ARBA" id="ARBA00023242"/>
    </source>
</evidence>
<dbReference type="SMART" id="SM00066">
    <property type="entry name" value="GAL4"/>
    <property type="match status" value="1"/>
</dbReference>
<keyword evidence="4" id="KW-0804">Transcription</keyword>
<protein>
    <recommendedName>
        <fullName evidence="7">Zn(2)-C6 fungal-type domain-containing protein</fullName>
    </recommendedName>
</protein>
<evidence type="ECO:0000313" key="8">
    <source>
        <dbReference type="EMBL" id="KAF2786616.1"/>
    </source>
</evidence>
<feature type="region of interest" description="Disordered" evidence="6">
    <location>
        <begin position="604"/>
        <end position="645"/>
    </location>
</feature>
<dbReference type="GO" id="GO:0005634">
    <property type="term" value="C:nucleus"/>
    <property type="evidence" value="ECO:0007669"/>
    <property type="project" value="UniProtKB-SubCell"/>
</dbReference>
<feature type="compositionally biased region" description="Basic and acidic residues" evidence="6">
    <location>
        <begin position="281"/>
        <end position="291"/>
    </location>
</feature>
<dbReference type="AlphaFoldDB" id="A0A6A6WRA9"/>
<dbReference type="PROSITE" id="PS50048">
    <property type="entry name" value="ZN2_CY6_FUNGAL_2"/>
    <property type="match status" value="1"/>
</dbReference>
<evidence type="ECO:0000313" key="9">
    <source>
        <dbReference type="Proteomes" id="UP000799757"/>
    </source>
</evidence>
<gene>
    <name evidence="8" type="ORF">K505DRAFT_318146</name>
</gene>
<comment type="subcellular location">
    <subcellularLocation>
        <location evidence="1">Nucleus</location>
    </subcellularLocation>
</comment>
<dbReference type="PROSITE" id="PS00463">
    <property type="entry name" value="ZN2_CY6_FUNGAL_1"/>
    <property type="match status" value="1"/>
</dbReference>
<dbReference type="InterPro" id="IPR036864">
    <property type="entry name" value="Zn2-C6_fun-type_DNA-bd_sf"/>
</dbReference>
<proteinExistence type="predicted"/>
<feature type="region of interest" description="Disordered" evidence="6">
    <location>
        <begin position="106"/>
        <end position="133"/>
    </location>
</feature>